<reference evidence="2 3" key="1">
    <citation type="submission" date="2016-04" db="EMBL/GenBank/DDBJ databases">
        <title>Evolutionary innovation and constraint leading to complex multicellularity in the Ascomycota.</title>
        <authorList>
            <person name="Cisse O."/>
            <person name="Nguyen A."/>
            <person name="Hewitt D.A."/>
            <person name="Jedd G."/>
            <person name="Stajich J.E."/>
        </authorList>
    </citation>
    <scope>NUCLEOTIDE SEQUENCE [LARGE SCALE GENOMIC DNA]</scope>
    <source>
        <strain evidence="2 3">DAH-3</strain>
    </source>
</reference>
<evidence type="ECO:0000256" key="1">
    <source>
        <dbReference type="SAM" id="MobiDB-lite"/>
    </source>
</evidence>
<keyword evidence="3" id="KW-1185">Reference proteome</keyword>
<organism evidence="2 3">
    <name type="scientific">Neolecta irregularis (strain DAH-3)</name>
    <dbReference type="NCBI Taxonomy" id="1198029"/>
    <lineage>
        <taxon>Eukaryota</taxon>
        <taxon>Fungi</taxon>
        <taxon>Dikarya</taxon>
        <taxon>Ascomycota</taxon>
        <taxon>Taphrinomycotina</taxon>
        <taxon>Neolectales</taxon>
        <taxon>Neolectaceae</taxon>
        <taxon>Neolecta</taxon>
    </lineage>
</organism>
<accession>A0A1U7LQN4</accession>
<sequence>MSSRRENQASQQQPSSTPDLKEIGNFRKEVRYKDEVDEYENVASQIDITDYKYTNRRPRKASENFDLPLRPCVLLYCEPTHYFIQSNLM</sequence>
<feature type="region of interest" description="Disordered" evidence="1">
    <location>
        <begin position="1"/>
        <end position="25"/>
    </location>
</feature>
<evidence type="ECO:0000313" key="3">
    <source>
        <dbReference type="Proteomes" id="UP000186594"/>
    </source>
</evidence>
<dbReference type="AlphaFoldDB" id="A0A1U7LQN4"/>
<feature type="compositionally biased region" description="Polar residues" evidence="1">
    <location>
        <begin position="8"/>
        <end position="18"/>
    </location>
</feature>
<proteinExistence type="predicted"/>
<protein>
    <submittedName>
        <fullName evidence="2">Uncharacterized protein</fullName>
    </submittedName>
</protein>
<comment type="caution">
    <text evidence="2">The sequence shown here is derived from an EMBL/GenBank/DDBJ whole genome shotgun (WGS) entry which is preliminary data.</text>
</comment>
<evidence type="ECO:0000313" key="2">
    <source>
        <dbReference type="EMBL" id="OLL24893.1"/>
    </source>
</evidence>
<dbReference type="Proteomes" id="UP000186594">
    <property type="component" value="Unassembled WGS sequence"/>
</dbReference>
<dbReference type="EMBL" id="LXFE01000586">
    <property type="protein sequence ID" value="OLL24893.1"/>
    <property type="molecule type" value="Genomic_DNA"/>
</dbReference>
<name>A0A1U7LQN4_NEOID</name>
<gene>
    <name evidence="2" type="ORF">NEOLI_001487</name>
</gene>